<protein>
    <submittedName>
        <fullName evidence="2">Uncharacterized protein</fullName>
    </submittedName>
</protein>
<gene>
    <name evidence="2" type="ORF">AVEN_11928_1</name>
    <name evidence="3" type="ORF">AVEN_190967_1</name>
</gene>
<dbReference type="EMBL" id="BGPR01000699">
    <property type="protein sequence ID" value="GBM32144.1"/>
    <property type="molecule type" value="Genomic_DNA"/>
</dbReference>
<dbReference type="EMBL" id="BGPR01045971">
    <property type="protein sequence ID" value="GBO22919.1"/>
    <property type="molecule type" value="Genomic_DNA"/>
</dbReference>
<feature type="transmembrane region" description="Helical" evidence="1">
    <location>
        <begin position="6"/>
        <end position="27"/>
    </location>
</feature>
<dbReference type="AlphaFoldDB" id="A0A4Y2EW39"/>
<comment type="caution">
    <text evidence="2">The sequence shown here is derived from an EMBL/GenBank/DDBJ whole genome shotgun (WGS) entry which is preliminary data.</text>
</comment>
<reference evidence="2 4" key="1">
    <citation type="journal article" date="2019" name="Sci. Rep.">
        <title>Orb-weaving spider Araneus ventricosus genome elucidates the spidroin gene catalogue.</title>
        <authorList>
            <person name="Kono N."/>
            <person name="Nakamura H."/>
            <person name="Ohtoshi R."/>
            <person name="Moran D.A.P."/>
            <person name="Shinohara A."/>
            <person name="Yoshida Y."/>
            <person name="Fujiwara M."/>
            <person name="Mori M."/>
            <person name="Tomita M."/>
            <person name="Arakawa K."/>
        </authorList>
    </citation>
    <scope>NUCLEOTIDE SEQUENCE [LARGE SCALE GENOMIC DNA]</scope>
</reference>
<sequence>MTVSNLLALLSNAVYVMLLILPILRSVPKTISIKRKSKILLNQKQPLPLLQPMLGHTQQHFQPSRRQDKFLQLNPELPVLYLPQLSKIQTQSKPQILLLIIVKSLAKSHN</sequence>
<evidence type="ECO:0000256" key="1">
    <source>
        <dbReference type="SAM" id="Phobius"/>
    </source>
</evidence>
<keyword evidence="1" id="KW-0472">Membrane</keyword>
<organism evidence="2 4">
    <name type="scientific">Araneus ventricosus</name>
    <name type="common">Orbweaver spider</name>
    <name type="synonym">Epeira ventricosa</name>
    <dbReference type="NCBI Taxonomy" id="182803"/>
    <lineage>
        <taxon>Eukaryota</taxon>
        <taxon>Metazoa</taxon>
        <taxon>Ecdysozoa</taxon>
        <taxon>Arthropoda</taxon>
        <taxon>Chelicerata</taxon>
        <taxon>Arachnida</taxon>
        <taxon>Araneae</taxon>
        <taxon>Araneomorphae</taxon>
        <taxon>Entelegynae</taxon>
        <taxon>Araneoidea</taxon>
        <taxon>Araneidae</taxon>
        <taxon>Araneus</taxon>
    </lineage>
</organism>
<accession>A0A4Y2EW39</accession>
<keyword evidence="1" id="KW-0812">Transmembrane</keyword>
<keyword evidence="1" id="KW-1133">Transmembrane helix</keyword>
<name>A0A4Y2EW39_ARAVE</name>
<evidence type="ECO:0000313" key="4">
    <source>
        <dbReference type="Proteomes" id="UP000499080"/>
    </source>
</evidence>
<keyword evidence="4" id="KW-1185">Reference proteome</keyword>
<evidence type="ECO:0000313" key="2">
    <source>
        <dbReference type="EMBL" id="GBM32144.1"/>
    </source>
</evidence>
<evidence type="ECO:0000313" key="3">
    <source>
        <dbReference type="EMBL" id="GBO22919.1"/>
    </source>
</evidence>
<proteinExistence type="predicted"/>
<dbReference type="Proteomes" id="UP000499080">
    <property type="component" value="Unassembled WGS sequence"/>
</dbReference>